<evidence type="ECO:0000313" key="3">
    <source>
        <dbReference type="Proteomes" id="UP001172681"/>
    </source>
</evidence>
<protein>
    <submittedName>
        <fullName evidence="2">Uncharacterized protein</fullName>
    </submittedName>
</protein>
<name>A0AA38XVK4_9EURO</name>
<dbReference type="Proteomes" id="UP001172681">
    <property type="component" value="Unassembled WGS sequence"/>
</dbReference>
<feature type="transmembrane region" description="Helical" evidence="1">
    <location>
        <begin position="46"/>
        <end position="70"/>
    </location>
</feature>
<reference evidence="2" key="1">
    <citation type="submission" date="2022-10" db="EMBL/GenBank/DDBJ databases">
        <title>Culturing micro-colonial fungi from biological soil crusts in the Mojave desert and describing Neophaeococcomyces mojavensis, and introducing the new genera and species Taxawa tesnikishii.</title>
        <authorList>
            <person name="Kurbessoian T."/>
            <person name="Stajich J.E."/>
        </authorList>
    </citation>
    <scope>NUCLEOTIDE SEQUENCE</scope>
    <source>
        <strain evidence="2">TK_35</strain>
    </source>
</reference>
<dbReference type="AlphaFoldDB" id="A0AA38XVK4"/>
<accession>A0AA38XVK4</accession>
<comment type="caution">
    <text evidence="2">The sequence shown here is derived from an EMBL/GenBank/DDBJ whole genome shotgun (WGS) entry which is preliminary data.</text>
</comment>
<gene>
    <name evidence="2" type="ORF">H2204_010838</name>
</gene>
<evidence type="ECO:0000256" key="1">
    <source>
        <dbReference type="SAM" id="Phobius"/>
    </source>
</evidence>
<sequence length="137" mass="15056">MALSHTTMQHVNPCNPLAAVSDLPRHVSSAAASAETRRSPVVMASFVMLVVIFAVVFSLAFLHVTIIPLYRHTRSRRFSFEGDGEDDAERALERARVDAFFKFNGLEYRGYGTIQQTCDSKCEPEAQPGSGPDHSGV</sequence>
<evidence type="ECO:0000313" key="2">
    <source>
        <dbReference type="EMBL" id="KAJ9624385.1"/>
    </source>
</evidence>
<proteinExistence type="predicted"/>
<keyword evidence="1" id="KW-0472">Membrane</keyword>
<keyword evidence="3" id="KW-1185">Reference proteome</keyword>
<keyword evidence="1" id="KW-0812">Transmembrane</keyword>
<organism evidence="2 3">
    <name type="scientific">Knufia peltigerae</name>
    <dbReference type="NCBI Taxonomy" id="1002370"/>
    <lineage>
        <taxon>Eukaryota</taxon>
        <taxon>Fungi</taxon>
        <taxon>Dikarya</taxon>
        <taxon>Ascomycota</taxon>
        <taxon>Pezizomycotina</taxon>
        <taxon>Eurotiomycetes</taxon>
        <taxon>Chaetothyriomycetidae</taxon>
        <taxon>Chaetothyriales</taxon>
        <taxon>Trichomeriaceae</taxon>
        <taxon>Knufia</taxon>
    </lineage>
</organism>
<dbReference type="EMBL" id="JAPDRN010000094">
    <property type="protein sequence ID" value="KAJ9624385.1"/>
    <property type="molecule type" value="Genomic_DNA"/>
</dbReference>
<keyword evidence="1" id="KW-1133">Transmembrane helix</keyword>